<dbReference type="InterPro" id="IPR006168">
    <property type="entry name" value="G3P_DH_NAD-dep"/>
</dbReference>
<dbReference type="EC" id="1.1.1.94" evidence="8"/>
<keyword evidence="8" id="KW-0547">Nucleotide-binding</keyword>
<dbReference type="NCBIfam" id="NF000940">
    <property type="entry name" value="PRK00094.1-2"/>
    <property type="match status" value="1"/>
</dbReference>
<evidence type="ECO:0000256" key="6">
    <source>
        <dbReference type="ARBA" id="ARBA00023209"/>
    </source>
</evidence>
<keyword evidence="6 8" id="KW-0594">Phospholipid biosynthesis</keyword>
<comment type="catalytic activity">
    <reaction evidence="8">
        <text>sn-glycerol 3-phosphate + NAD(+) = dihydroxyacetone phosphate + NADH + H(+)</text>
        <dbReference type="Rhea" id="RHEA:11092"/>
        <dbReference type="ChEBI" id="CHEBI:15378"/>
        <dbReference type="ChEBI" id="CHEBI:57540"/>
        <dbReference type="ChEBI" id="CHEBI:57597"/>
        <dbReference type="ChEBI" id="CHEBI:57642"/>
        <dbReference type="ChEBI" id="CHEBI:57945"/>
        <dbReference type="EC" id="1.1.1.94"/>
    </reaction>
</comment>
<dbReference type="HAMAP" id="MF_00394">
    <property type="entry name" value="NAD_Glyc3P_dehydrog"/>
    <property type="match status" value="1"/>
</dbReference>
<dbReference type="InterPro" id="IPR036291">
    <property type="entry name" value="NAD(P)-bd_dom_sf"/>
</dbReference>
<dbReference type="PANTHER" id="PTHR11728">
    <property type="entry name" value="GLYCEROL-3-PHOSPHATE DEHYDROGENASE"/>
    <property type="match status" value="1"/>
</dbReference>
<dbReference type="InterPro" id="IPR013328">
    <property type="entry name" value="6PGD_dom2"/>
</dbReference>
<keyword evidence="4 8" id="KW-0520">NAD</keyword>
<evidence type="ECO:0000259" key="12">
    <source>
        <dbReference type="Pfam" id="PF07479"/>
    </source>
</evidence>
<dbReference type="Pfam" id="PF01210">
    <property type="entry name" value="NAD_Gly3P_dh_N"/>
    <property type="match status" value="1"/>
</dbReference>
<evidence type="ECO:0000259" key="11">
    <source>
        <dbReference type="Pfam" id="PF01210"/>
    </source>
</evidence>
<dbReference type="InterPro" id="IPR006109">
    <property type="entry name" value="G3P_DH_NAD-dep_C"/>
</dbReference>
<sequence>MTEQMSDHKGDDGADLRVTVLGSGSWGTTFANIVADAADLARRSGEGPVAEVVLWGRRPSVVEAIDTTSENPDYLPGIGLNPRLRSTTDAAEALAGSRVVVLAVPSQSLRANLADWKRHIPEDAVVVSLMKGVELGTLMRMSQVVGEVLDFPEERIAVVSGPNLAREIAERQPATAVVACPHEPTARLLQSLFKSSYFRPYTSTDLVGVEIGGAMKNVIGLAVGVAEGMGFGDNTKASLITRGLAETTRLAVTLGADEHTLSGLAGMGDLVATCSSPLSRNRTFGEKLGAGKTLEQVVAETRQTAEGVKSSESILELGWTHGVDMPITESVVKMMHHDLSPAEALAAFMSRSTKPERYGV</sequence>
<feature type="binding site" evidence="8">
    <location>
        <position position="74"/>
    </location>
    <ligand>
        <name>NADPH</name>
        <dbReference type="ChEBI" id="CHEBI:57783"/>
    </ligand>
</feature>
<name>A0ABV5DXA4_9ACTN</name>
<feature type="binding site" evidence="8">
    <location>
        <position position="26"/>
    </location>
    <ligand>
        <name>NADPH</name>
        <dbReference type="ChEBI" id="CHEBI:57783"/>
    </ligand>
</feature>
<dbReference type="SUPFAM" id="SSF48179">
    <property type="entry name" value="6-phosphogluconate dehydrogenase C-terminal domain-like"/>
    <property type="match status" value="1"/>
</dbReference>
<evidence type="ECO:0000313" key="14">
    <source>
        <dbReference type="Proteomes" id="UP001585053"/>
    </source>
</evidence>
<evidence type="ECO:0000256" key="7">
    <source>
        <dbReference type="ARBA" id="ARBA00023264"/>
    </source>
</evidence>
<dbReference type="SUPFAM" id="SSF51735">
    <property type="entry name" value="NAD(P)-binding Rossmann-fold domains"/>
    <property type="match status" value="1"/>
</dbReference>
<accession>A0ABV5DXA4</accession>
<evidence type="ECO:0000256" key="5">
    <source>
        <dbReference type="ARBA" id="ARBA00023098"/>
    </source>
</evidence>
<feature type="binding site" evidence="8">
    <location>
        <position position="58"/>
    </location>
    <ligand>
        <name>NADPH</name>
        <dbReference type="ChEBI" id="CHEBI:57783"/>
    </ligand>
</feature>
<keyword evidence="8" id="KW-0521">NADP</keyword>
<organism evidence="13 14">
    <name type="scientific">Nocardiopsis alba</name>
    <dbReference type="NCBI Taxonomy" id="53437"/>
    <lineage>
        <taxon>Bacteria</taxon>
        <taxon>Bacillati</taxon>
        <taxon>Actinomycetota</taxon>
        <taxon>Actinomycetes</taxon>
        <taxon>Streptosporangiales</taxon>
        <taxon>Nocardiopsidaceae</taxon>
        <taxon>Nocardiopsis</taxon>
    </lineage>
</organism>
<keyword evidence="7 8" id="KW-1208">Phospholipid metabolism</keyword>
<evidence type="ECO:0000256" key="3">
    <source>
        <dbReference type="ARBA" id="ARBA00023002"/>
    </source>
</evidence>
<comment type="subcellular location">
    <subcellularLocation>
        <location evidence="8">Cytoplasm</location>
    </subcellularLocation>
</comment>
<dbReference type="Proteomes" id="UP001585053">
    <property type="component" value="Unassembled WGS sequence"/>
</dbReference>
<evidence type="ECO:0000256" key="4">
    <source>
        <dbReference type="ARBA" id="ARBA00023027"/>
    </source>
</evidence>
<dbReference type="Gene3D" id="1.10.1040.10">
    <property type="entry name" value="N-(1-d-carboxylethyl)-l-norvaline Dehydrogenase, domain 2"/>
    <property type="match status" value="1"/>
</dbReference>
<keyword evidence="3 8" id="KW-0560">Oxidoreductase</keyword>
<feature type="binding site" evidence="8">
    <location>
        <position position="131"/>
    </location>
    <ligand>
        <name>sn-glycerol 3-phosphate</name>
        <dbReference type="ChEBI" id="CHEBI:57597"/>
    </ligand>
</feature>
<comment type="function">
    <text evidence="8">Catalyzes the reduction of the glycolytic intermediate dihydroxyacetone phosphate (DHAP) to sn-glycerol 3-phosphate (G3P), the key precursor for phospholipid synthesis.</text>
</comment>
<dbReference type="PIRSF" id="PIRSF000114">
    <property type="entry name" value="Glycerol-3-P_dh"/>
    <property type="match status" value="1"/>
</dbReference>
<feature type="binding site" evidence="8">
    <location>
        <position position="269"/>
    </location>
    <ligand>
        <name>sn-glycerol 3-phosphate</name>
        <dbReference type="ChEBI" id="CHEBI:57597"/>
    </ligand>
</feature>
<feature type="binding site" evidence="8">
    <location>
        <position position="280"/>
    </location>
    <ligand>
        <name>NADPH</name>
        <dbReference type="ChEBI" id="CHEBI:57783"/>
    </ligand>
</feature>
<keyword evidence="14" id="KW-1185">Reference proteome</keyword>
<gene>
    <name evidence="8" type="primary">gpsA</name>
    <name evidence="13" type="ORF">VSQ78_16055</name>
</gene>
<feature type="binding site" evidence="8">
    <location>
        <position position="131"/>
    </location>
    <ligand>
        <name>NADPH</name>
        <dbReference type="ChEBI" id="CHEBI:57783"/>
    </ligand>
</feature>
<feature type="binding site" evidence="8">
    <location>
        <position position="306"/>
    </location>
    <ligand>
        <name>NADPH</name>
        <dbReference type="ChEBI" id="CHEBI:57783"/>
    </ligand>
</feature>
<dbReference type="PANTHER" id="PTHR11728:SF1">
    <property type="entry name" value="GLYCEROL-3-PHOSPHATE DEHYDROGENASE [NAD(+)] 2, CHLOROPLASTIC"/>
    <property type="match status" value="1"/>
</dbReference>
<evidence type="ECO:0000256" key="1">
    <source>
        <dbReference type="ARBA" id="ARBA00011009"/>
    </source>
</evidence>
<protein>
    <recommendedName>
        <fullName evidence="8">Glycerol-3-phosphate dehydrogenase [NAD(P)+]</fullName>
        <ecNumber evidence="8">1.1.1.94</ecNumber>
    </recommendedName>
    <alternativeName>
        <fullName evidence="8">NAD(P)(+)-dependent glycerol-3-phosphate dehydrogenase</fullName>
    </alternativeName>
    <alternativeName>
        <fullName evidence="8">NAD(P)H-dependent dihydroxyacetone-phosphate reductase</fullName>
    </alternativeName>
</protein>
<dbReference type="NCBIfam" id="NF000942">
    <property type="entry name" value="PRK00094.1-4"/>
    <property type="match status" value="1"/>
</dbReference>
<evidence type="ECO:0000256" key="9">
    <source>
        <dbReference type="RuleBase" id="RU000437"/>
    </source>
</evidence>
<feature type="binding site" evidence="8">
    <location>
        <position position="161"/>
    </location>
    <ligand>
        <name>sn-glycerol 3-phosphate</name>
        <dbReference type="ChEBI" id="CHEBI:57597"/>
    </ligand>
</feature>
<feature type="binding site" evidence="8">
    <location>
        <position position="165"/>
    </location>
    <ligand>
        <name>NADPH</name>
        <dbReference type="ChEBI" id="CHEBI:57783"/>
    </ligand>
</feature>
<comment type="caution">
    <text evidence="8">Lacks conserved residue(s) required for the propagation of feature annotation.</text>
</comment>
<dbReference type="Gene3D" id="3.40.50.720">
    <property type="entry name" value="NAD(P)-binding Rossmann-like Domain"/>
    <property type="match status" value="1"/>
</dbReference>
<feature type="binding site" evidence="8">
    <location>
        <position position="25"/>
    </location>
    <ligand>
        <name>NADPH</name>
        <dbReference type="ChEBI" id="CHEBI:57783"/>
    </ligand>
</feature>
<keyword evidence="5 8" id="KW-0443">Lipid metabolism</keyword>
<dbReference type="InterPro" id="IPR011128">
    <property type="entry name" value="G3P_DH_NAD-dep_N"/>
</dbReference>
<dbReference type="PRINTS" id="PR00077">
    <property type="entry name" value="GPDHDRGNASE"/>
</dbReference>
<dbReference type="GO" id="GO:0047952">
    <property type="term" value="F:glycerol-3-phosphate dehydrogenase [NAD(P)+] activity"/>
    <property type="evidence" value="ECO:0007669"/>
    <property type="project" value="UniProtKB-EC"/>
</dbReference>
<feature type="binding site" evidence="8">
    <location>
        <position position="281"/>
    </location>
    <ligand>
        <name>sn-glycerol 3-phosphate</name>
        <dbReference type="ChEBI" id="CHEBI:57597"/>
    </ligand>
</feature>
<reference evidence="13 14" key="1">
    <citation type="submission" date="2024-01" db="EMBL/GenBank/DDBJ databases">
        <title>Genome mining of biosynthetic gene clusters to explore secondary metabolites of Streptomyces sp.</title>
        <authorList>
            <person name="Baig A."/>
            <person name="Ajitkumar Shintre N."/>
            <person name="Kumar H."/>
            <person name="Anbarasu A."/>
            <person name="Ramaiah S."/>
        </authorList>
    </citation>
    <scope>NUCLEOTIDE SEQUENCE [LARGE SCALE GENOMIC DNA]</scope>
    <source>
        <strain evidence="13 14">A01</strain>
    </source>
</reference>
<evidence type="ECO:0000256" key="2">
    <source>
        <dbReference type="ARBA" id="ARBA00022516"/>
    </source>
</evidence>
<dbReference type="PROSITE" id="PS00957">
    <property type="entry name" value="NAD_G3PDH"/>
    <property type="match status" value="1"/>
</dbReference>
<feature type="domain" description="Glycerol-3-phosphate dehydrogenase NAD-dependent C-terminal" evidence="12">
    <location>
        <begin position="205"/>
        <end position="345"/>
    </location>
</feature>
<comment type="similarity">
    <text evidence="1 8 9">Belongs to the NAD-dependent glycerol-3-phosphate dehydrogenase family.</text>
</comment>
<feature type="binding site" evidence="8">
    <location>
        <position position="57"/>
    </location>
    <ligand>
        <name>NADPH</name>
        <dbReference type="ChEBI" id="CHEBI:57783"/>
    </ligand>
</feature>
<keyword evidence="8" id="KW-0963">Cytoplasm</keyword>
<feature type="domain" description="Glycerol-3-phosphate dehydrogenase NAD-dependent N-terminal" evidence="11">
    <location>
        <begin position="18"/>
        <end position="183"/>
    </location>
</feature>
<dbReference type="Pfam" id="PF07479">
    <property type="entry name" value="NAD_Gly3P_dh_C"/>
    <property type="match status" value="1"/>
</dbReference>
<comment type="caution">
    <text evidence="13">The sequence shown here is derived from an EMBL/GenBank/DDBJ whole genome shotgun (WGS) entry which is preliminary data.</text>
</comment>
<evidence type="ECO:0000256" key="8">
    <source>
        <dbReference type="HAMAP-Rule" id="MF_00394"/>
    </source>
</evidence>
<feature type="binding site" evidence="8">
    <location>
        <position position="216"/>
    </location>
    <ligand>
        <name>sn-glycerol 3-phosphate</name>
        <dbReference type="ChEBI" id="CHEBI:57597"/>
    </ligand>
</feature>
<dbReference type="RefSeq" id="WP_357228748.1">
    <property type="nucleotide sequence ID" value="NZ_JAYMRS010000005.1"/>
</dbReference>
<comment type="pathway">
    <text evidence="8">Membrane lipid metabolism; glycerophospholipid metabolism.</text>
</comment>
<evidence type="ECO:0000256" key="10">
    <source>
        <dbReference type="RuleBase" id="RU000439"/>
    </source>
</evidence>
<evidence type="ECO:0000313" key="13">
    <source>
        <dbReference type="EMBL" id="MFB8769222.1"/>
    </source>
</evidence>
<keyword evidence="2 8" id="KW-0444">Lipid biosynthesis</keyword>
<feature type="binding site" evidence="8">
    <location>
        <position position="279"/>
    </location>
    <ligand>
        <name>sn-glycerol 3-phosphate</name>
        <dbReference type="ChEBI" id="CHEBI:57597"/>
    </ligand>
</feature>
<feature type="binding site" evidence="8">
    <location>
        <position position="280"/>
    </location>
    <ligand>
        <name>sn-glycerol 3-phosphate</name>
        <dbReference type="ChEBI" id="CHEBI:57597"/>
    </ligand>
</feature>
<comment type="catalytic activity">
    <reaction evidence="8 10">
        <text>sn-glycerol 3-phosphate + NADP(+) = dihydroxyacetone phosphate + NADPH + H(+)</text>
        <dbReference type="Rhea" id="RHEA:11096"/>
        <dbReference type="ChEBI" id="CHEBI:15378"/>
        <dbReference type="ChEBI" id="CHEBI:57597"/>
        <dbReference type="ChEBI" id="CHEBI:57642"/>
        <dbReference type="ChEBI" id="CHEBI:57783"/>
        <dbReference type="ChEBI" id="CHEBI:58349"/>
        <dbReference type="EC" id="1.1.1.94"/>
    </reaction>
</comment>
<feature type="active site" description="Proton acceptor" evidence="8">
    <location>
        <position position="216"/>
    </location>
</feature>
<proteinExistence type="inferred from homology"/>
<dbReference type="EMBL" id="JAYMRS010000005">
    <property type="protein sequence ID" value="MFB8769222.1"/>
    <property type="molecule type" value="Genomic_DNA"/>
</dbReference>
<dbReference type="InterPro" id="IPR008927">
    <property type="entry name" value="6-PGluconate_DH-like_C_sf"/>
</dbReference>